<evidence type="ECO:0000313" key="3">
    <source>
        <dbReference type="Proteomes" id="UP001231941"/>
    </source>
</evidence>
<keyword evidence="1" id="KW-0812">Transmembrane</keyword>
<dbReference type="Proteomes" id="UP001231941">
    <property type="component" value="Unassembled WGS sequence"/>
</dbReference>
<evidence type="ECO:0000256" key="1">
    <source>
        <dbReference type="SAM" id="Phobius"/>
    </source>
</evidence>
<organism evidence="2 3">
    <name type="scientific">Chengkuizengella axinellae</name>
    <dbReference type="NCBI Taxonomy" id="3064388"/>
    <lineage>
        <taxon>Bacteria</taxon>
        <taxon>Bacillati</taxon>
        <taxon>Bacillota</taxon>
        <taxon>Bacilli</taxon>
        <taxon>Bacillales</taxon>
        <taxon>Paenibacillaceae</taxon>
        <taxon>Chengkuizengella</taxon>
    </lineage>
</organism>
<feature type="transmembrane region" description="Helical" evidence="1">
    <location>
        <begin position="6"/>
        <end position="26"/>
    </location>
</feature>
<reference evidence="2 3" key="1">
    <citation type="submission" date="2023-08" db="EMBL/GenBank/DDBJ databases">
        <authorList>
            <person name="Park J.-S."/>
        </authorList>
    </citation>
    <scope>NUCLEOTIDE SEQUENCE [LARGE SCALE GENOMIC DNA]</scope>
    <source>
        <strain evidence="2 3">2205SS18-9</strain>
    </source>
</reference>
<dbReference type="EMBL" id="JAVAMP010000016">
    <property type="protein sequence ID" value="MDP5276611.1"/>
    <property type="molecule type" value="Genomic_DNA"/>
</dbReference>
<accession>A0ABT9J4Q2</accession>
<protein>
    <submittedName>
        <fullName evidence="2">Uncharacterized protein</fullName>
    </submittedName>
</protein>
<proteinExistence type="predicted"/>
<keyword evidence="1" id="KW-1133">Transmembrane helix</keyword>
<sequence>MIITFIKWAFIFIVIYLVFNIVKGILKLKRVIDRGGFAAKSIDKCPACGQMIQLPASQDLICPKCDTKLARTKDGKLLIRVN</sequence>
<dbReference type="RefSeq" id="WP_305993918.1">
    <property type="nucleotide sequence ID" value="NZ_JAVAMP010000016.1"/>
</dbReference>
<name>A0ABT9J4Q2_9BACL</name>
<keyword evidence="3" id="KW-1185">Reference proteome</keyword>
<gene>
    <name evidence="2" type="ORF">Q5Y73_21185</name>
</gene>
<keyword evidence="1" id="KW-0472">Membrane</keyword>
<evidence type="ECO:0000313" key="2">
    <source>
        <dbReference type="EMBL" id="MDP5276611.1"/>
    </source>
</evidence>
<comment type="caution">
    <text evidence="2">The sequence shown here is derived from an EMBL/GenBank/DDBJ whole genome shotgun (WGS) entry which is preliminary data.</text>
</comment>